<dbReference type="AlphaFoldDB" id="A0AAE0A836"/>
<comment type="caution">
    <text evidence="1">The sequence shown here is derived from an EMBL/GenBank/DDBJ whole genome shotgun (WGS) entry which is preliminary data.</text>
</comment>
<sequence>MLERTGNGEPLCVPGIEKGTEKSFCKCGVCETKLHNGEVEKLIVLLGFDGGLQMKSEGQSGGLILLWKDREISVKSFSKGHIDAKICSDNGSVWRFSGLYGSPNPMNRSDSWELLGRVSRVDSLSWVCGRDFNEILRSNENERGADRPIMKAREKGISKDIKRTKYDLERLLGQEERYFSYLFSSSKPSAQDLGDSTSMIDDGMVDNIRQYLGGCKKKEGKRGLIALKVAMSKTYDMRVGEGGWGAKTVFLVQLGIFEGNYFGVRHD</sequence>
<evidence type="ECO:0000313" key="1">
    <source>
        <dbReference type="EMBL" id="KAK3205143.1"/>
    </source>
</evidence>
<dbReference type="PANTHER" id="PTHR35218:SF9">
    <property type="entry name" value="ENDONUCLEASE_EXONUCLEASE_PHOSPHATASE DOMAIN-CONTAINING PROTEIN"/>
    <property type="match status" value="1"/>
</dbReference>
<dbReference type="InterPro" id="IPR036691">
    <property type="entry name" value="Endo/exonu/phosph_ase_sf"/>
</dbReference>
<dbReference type="Proteomes" id="UP001281410">
    <property type="component" value="Unassembled WGS sequence"/>
</dbReference>
<name>A0AAE0A836_9ROSI</name>
<reference evidence="1" key="1">
    <citation type="journal article" date="2023" name="Plant J.">
        <title>Genome sequences and population genomics provide insights into the demographic history, inbreeding, and mutation load of two 'living fossil' tree species of Dipteronia.</title>
        <authorList>
            <person name="Feng Y."/>
            <person name="Comes H.P."/>
            <person name="Chen J."/>
            <person name="Zhu S."/>
            <person name="Lu R."/>
            <person name="Zhang X."/>
            <person name="Li P."/>
            <person name="Qiu J."/>
            <person name="Olsen K.M."/>
            <person name="Qiu Y."/>
        </authorList>
    </citation>
    <scope>NUCLEOTIDE SEQUENCE</scope>
    <source>
        <strain evidence="1">NBL</strain>
    </source>
</reference>
<keyword evidence="2" id="KW-1185">Reference proteome</keyword>
<accession>A0AAE0A836</accession>
<organism evidence="1 2">
    <name type="scientific">Dipteronia sinensis</name>
    <dbReference type="NCBI Taxonomy" id="43782"/>
    <lineage>
        <taxon>Eukaryota</taxon>
        <taxon>Viridiplantae</taxon>
        <taxon>Streptophyta</taxon>
        <taxon>Embryophyta</taxon>
        <taxon>Tracheophyta</taxon>
        <taxon>Spermatophyta</taxon>
        <taxon>Magnoliopsida</taxon>
        <taxon>eudicotyledons</taxon>
        <taxon>Gunneridae</taxon>
        <taxon>Pentapetalae</taxon>
        <taxon>rosids</taxon>
        <taxon>malvids</taxon>
        <taxon>Sapindales</taxon>
        <taxon>Sapindaceae</taxon>
        <taxon>Hippocastanoideae</taxon>
        <taxon>Acereae</taxon>
        <taxon>Dipteronia</taxon>
    </lineage>
</organism>
<evidence type="ECO:0000313" key="2">
    <source>
        <dbReference type="Proteomes" id="UP001281410"/>
    </source>
</evidence>
<dbReference type="PANTHER" id="PTHR35218">
    <property type="entry name" value="RNASE H DOMAIN-CONTAINING PROTEIN"/>
    <property type="match status" value="1"/>
</dbReference>
<dbReference type="Gene3D" id="3.60.10.10">
    <property type="entry name" value="Endonuclease/exonuclease/phosphatase"/>
    <property type="match status" value="1"/>
</dbReference>
<protein>
    <submittedName>
        <fullName evidence="1">Uncharacterized protein</fullName>
    </submittedName>
</protein>
<dbReference type="EMBL" id="JANJYJ010000006">
    <property type="protein sequence ID" value="KAK3205143.1"/>
    <property type="molecule type" value="Genomic_DNA"/>
</dbReference>
<gene>
    <name evidence="1" type="ORF">Dsin_019189</name>
</gene>
<dbReference type="SUPFAM" id="SSF56219">
    <property type="entry name" value="DNase I-like"/>
    <property type="match status" value="1"/>
</dbReference>
<proteinExistence type="predicted"/>